<dbReference type="RefSeq" id="XP_008819477.1">
    <property type="nucleotide sequence ID" value="XM_008821255.1"/>
</dbReference>
<sequence>MHILEYMERTILLLSKNQKSLEKLVHRIIDSSTEVCIASKESRRSQRSDISGMNNAHTMISIGGVSL</sequence>
<evidence type="ECO:0000313" key="1">
    <source>
        <dbReference type="EMBL" id="EUD63935.1"/>
    </source>
</evidence>
<gene>
    <name evidence="1" type="ORF">C922_05684</name>
</gene>
<dbReference type="AlphaFoldDB" id="W6ZXE9"/>
<protein>
    <submittedName>
        <fullName evidence="1">Uncharacterized protein</fullName>
    </submittedName>
</protein>
<proteinExistence type="predicted"/>
<accession>W6ZXE9</accession>
<keyword evidence="2" id="KW-1185">Reference proteome</keyword>
<dbReference type="VEuPathDB" id="PlasmoDB:C922_05684"/>
<dbReference type="GeneID" id="20040958"/>
<dbReference type="Proteomes" id="UP000030640">
    <property type="component" value="Unassembled WGS sequence"/>
</dbReference>
<reference evidence="1 2" key="1">
    <citation type="submission" date="2013-02" db="EMBL/GenBank/DDBJ databases">
        <title>The Genome Sequence of Plasmodium inui San Antonio 1.</title>
        <authorList>
            <consortium name="The Broad Institute Genome Sequencing Platform"/>
            <consortium name="The Broad Institute Genome Sequencing Center for Infectious Disease"/>
            <person name="Neafsey D."/>
            <person name="Cheeseman I."/>
            <person name="Volkman S."/>
            <person name="Adams J."/>
            <person name="Walker B."/>
            <person name="Young S.K."/>
            <person name="Zeng Q."/>
            <person name="Gargeya S."/>
            <person name="Fitzgerald M."/>
            <person name="Haas B."/>
            <person name="Abouelleil A."/>
            <person name="Alvarado L."/>
            <person name="Arachchi H.M."/>
            <person name="Berlin A.M."/>
            <person name="Chapman S.B."/>
            <person name="Dewar J."/>
            <person name="Goldberg J."/>
            <person name="Griggs A."/>
            <person name="Gujja S."/>
            <person name="Hansen M."/>
            <person name="Howarth C."/>
            <person name="Imamovic A."/>
            <person name="Larimer J."/>
            <person name="McCowan C."/>
            <person name="Murphy C."/>
            <person name="Neiman D."/>
            <person name="Pearson M."/>
            <person name="Priest M."/>
            <person name="Roberts A."/>
            <person name="Saif S."/>
            <person name="Shea T."/>
            <person name="Sisk P."/>
            <person name="Sykes S."/>
            <person name="Wortman J."/>
            <person name="Nusbaum C."/>
            <person name="Birren B."/>
        </authorList>
    </citation>
    <scope>NUCLEOTIDE SEQUENCE [LARGE SCALE GENOMIC DNA]</scope>
    <source>
        <strain evidence="1 2">San Antonio 1</strain>
    </source>
</reference>
<evidence type="ECO:0000313" key="2">
    <source>
        <dbReference type="Proteomes" id="UP000030640"/>
    </source>
</evidence>
<dbReference type="EMBL" id="KI965593">
    <property type="protein sequence ID" value="EUD63935.1"/>
    <property type="molecule type" value="Genomic_DNA"/>
</dbReference>
<organism evidence="1 2">
    <name type="scientific">Plasmodium inui San Antonio 1</name>
    <dbReference type="NCBI Taxonomy" id="1237626"/>
    <lineage>
        <taxon>Eukaryota</taxon>
        <taxon>Sar</taxon>
        <taxon>Alveolata</taxon>
        <taxon>Apicomplexa</taxon>
        <taxon>Aconoidasida</taxon>
        <taxon>Haemosporida</taxon>
        <taxon>Plasmodiidae</taxon>
        <taxon>Plasmodium</taxon>
        <taxon>Plasmodium (Plasmodium)</taxon>
    </lineage>
</organism>
<name>W6ZXE9_9APIC</name>